<dbReference type="InterPro" id="IPR024571">
    <property type="entry name" value="ERAP1-like_C_dom"/>
</dbReference>
<dbReference type="EnsemblMetazoa" id="PPAI008469-RA">
    <property type="protein sequence ID" value="PPAI008469-PA"/>
    <property type="gene ID" value="PPAI008469"/>
</dbReference>
<dbReference type="PANTHER" id="PTHR11533:SF301">
    <property type="entry name" value="AMINOPEPTIDASE"/>
    <property type="match status" value="1"/>
</dbReference>
<protein>
    <recommendedName>
        <fullName evidence="18">Aminopeptidase</fullName>
        <ecNumber evidence="18">3.4.11.-</ecNumber>
    </recommendedName>
</protein>
<dbReference type="Gene3D" id="2.60.40.1730">
    <property type="entry name" value="tricorn interacting facor f3 domain"/>
    <property type="match status" value="1"/>
</dbReference>
<dbReference type="InterPro" id="IPR014782">
    <property type="entry name" value="Peptidase_M1_dom"/>
</dbReference>
<proteinExistence type="inferred from homology"/>
<keyword evidence="9 18" id="KW-0378">Hydrolase</keyword>
<dbReference type="Pfam" id="PF17900">
    <property type="entry name" value="Peptidase_M1_N"/>
    <property type="match status" value="1"/>
</dbReference>
<feature type="active site" description="Proton acceptor" evidence="15">
    <location>
        <position position="338"/>
    </location>
</feature>
<keyword evidence="23" id="KW-1185">Reference proteome</keyword>
<keyword evidence="12" id="KW-0472">Membrane</keyword>
<keyword evidence="8" id="KW-0732">Signal</keyword>
<evidence type="ECO:0000256" key="17">
    <source>
        <dbReference type="PIRSR" id="PIRSR634016-4"/>
    </source>
</evidence>
<keyword evidence="6 18" id="KW-0645">Protease</keyword>
<dbReference type="AlphaFoldDB" id="A0A1B0DJP5"/>
<evidence type="ECO:0000259" key="20">
    <source>
        <dbReference type="Pfam" id="PF11838"/>
    </source>
</evidence>
<dbReference type="FunFam" id="1.10.390.10:FF:000006">
    <property type="entry name" value="Puromycin-sensitive aminopeptidase"/>
    <property type="match status" value="1"/>
</dbReference>
<dbReference type="InterPro" id="IPR001930">
    <property type="entry name" value="Peptidase_M1"/>
</dbReference>
<dbReference type="Pfam" id="PF11838">
    <property type="entry name" value="ERAP1_C"/>
    <property type="match status" value="1"/>
</dbReference>
<dbReference type="Gene3D" id="1.25.50.20">
    <property type="match status" value="1"/>
</dbReference>
<feature type="site" description="Transition state stabilizer" evidence="17">
    <location>
        <position position="424"/>
    </location>
</feature>
<evidence type="ECO:0000256" key="10">
    <source>
        <dbReference type="ARBA" id="ARBA00022833"/>
    </source>
</evidence>
<dbReference type="VEuPathDB" id="VectorBase:PPAI008469"/>
<dbReference type="GO" id="GO:0006508">
    <property type="term" value="P:proteolysis"/>
    <property type="evidence" value="ECO:0007669"/>
    <property type="project" value="UniProtKB-KW"/>
</dbReference>
<evidence type="ECO:0000256" key="6">
    <source>
        <dbReference type="ARBA" id="ARBA00022670"/>
    </source>
</evidence>
<evidence type="ECO:0000256" key="9">
    <source>
        <dbReference type="ARBA" id="ARBA00022801"/>
    </source>
</evidence>
<dbReference type="FunFam" id="2.60.40.1910:FF:000008">
    <property type="entry name" value="Aminopeptidase"/>
    <property type="match status" value="1"/>
</dbReference>
<dbReference type="GO" id="GO:0043171">
    <property type="term" value="P:peptide catabolic process"/>
    <property type="evidence" value="ECO:0007669"/>
    <property type="project" value="TreeGrafter"/>
</dbReference>
<evidence type="ECO:0000256" key="1">
    <source>
        <dbReference type="ARBA" id="ARBA00004609"/>
    </source>
</evidence>
<dbReference type="PANTHER" id="PTHR11533">
    <property type="entry name" value="PROTEASE M1 ZINC METALLOPROTEASE"/>
    <property type="match status" value="1"/>
</dbReference>
<dbReference type="GO" id="GO:0005737">
    <property type="term" value="C:cytoplasm"/>
    <property type="evidence" value="ECO:0007669"/>
    <property type="project" value="TreeGrafter"/>
</dbReference>
<feature type="binding site" evidence="16">
    <location>
        <position position="341"/>
    </location>
    <ligand>
        <name>Zn(2+)</name>
        <dbReference type="ChEBI" id="CHEBI:29105"/>
        <note>catalytic</note>
    </ligand>
</feature>
<feature type="domain" description="ERAP1-like C-terminal" evidence="20">
    <location>
        <begin position="569"/>
        <end position="824"/>
    </location>
</feature>
<dbReference type="EMBL" id="AJVK01065643">
    <property type="status" value="NOT_ANNOTATED_CDS"/>
    <property type="molecule type" value="Genomic_DNA"/>
</dbReference>
<evidence type="ECO:0000256" key="16">
    <source>
        <dbReference type="PIRSR" id="PIRSR634016-3"/>
    </source>
</evidence>
<organism evidence="22 23">
    <name type="scientific">Phlebotomus papatasi</name>
    <name type="common">Sandfly</name>
    <dbReference type="NCBI Taxonomy" id="29031"/>
    <lineage>
        <taxon>Eukaryota</taxon>
        <taxon>Metazoa</taxon>
        <taxon>Ecdysozoa</taxon>
        <taxon>Arthropoda</taxon>
        <taxon>Hexapoda</taxon>
        <taxon>Insecta</taxon>
        <taxon>Pterygota</taxon>
        <taxon>Neoptera</taxon>
        <taxon>Endopterygota</taxon>
        <taxon>Diptera</taxon>
        <taxon>Nematocera</taxon>
        <taxon>Psychodoidea</taxon>
        <taxon>Psychodidae</taxon>
        <taxon>Phlebotomus</taxon>
        <taxon>Phlebotomus</taxon>
    </lineage>
</organism>
<dbReference type="CDD" id="cd09601">
    <property type="entry name" value="M1_APN-Q_like"/>
    <property type="match status" value="1"/>
</dbReference>
<dbReference type="GO" id="GO:0005615">
    <property type="term" value="C:extracellular space"/>
    <property type="evidence" value="ECO:0007669"/>
    <property type="project" value="TreeGrafter"/>
</dbReference>
<evidence type="ECO:0000256" key="2">
    <source>
        <dbReference type="ARBA" id="ARBA00010136"/>
    </source>
</evidence>
<dbReference type="Pfam" id="PF01433">
    <property type="entry name" value="Peptidase_M1"/>
    <property type="match status" value="1"/>
</dbReference>
<dbReference type="InterPro" id="IPR045357">
    <property type="entry name" value="Aminopeptidase_N-like_N"/>
</dbReference>
<dbReference type="GO" id="GO:0098552">
    <property type="term" value="C:side of membrane"/>
    <property type="evidence" value="ECO:0007669"/>
    <property type="project" value="UniProtKB-KW"/>
</dbReference>
<evidence type="ECO:0000256" key="13">
    <source>
        <dbReference type="ARBA" id="ARBA00023180"/>
    </source>
</evidence>
<evidence type="ECO:0000256" key="18">
    <source>
        <dbReference type="RuleBase" id="RU364040"/>
    </source>
</evidence>
<dbReference type="InterPro" id="IPR042097">
    <property type="entry name" value="Aminopeptidase_N-like_N_sf"/>
</dbReference>
<evidence type="ECO:0000256" key="7">
    <source>
        <dbReference type="ARBA" id="ARBA00022723"/>
    </source>
</evidence>
<evidence type="ECO:0000313" key="22">
    <source>
        <dbReference type="EnsemblMetazoa" id="PPAI008469-PA"/>
    </source>
</evidence>
<evidence type="ECO:0000259" key="21">
    <source>
        <dbReference type="Pfam" id="PF17900"/>
    </source>
</evidence>
<evidence type="ECO:0000256" key="8">
    <source>
        <dbReference type="ARBA" id="ARBA00022729"/>
    </source>
</evidence>
<name>A0A1B0DJP5_PHLPP</name>
<accession>A0A1B0DJP5</accession>
<dbReference type="InterPro" id="IPR034016">
    <property type="entry name" value="M1_APN-typ"/>
</dbReference>
<dbReference type="SUPFAM" id="SSF55486">
    <property type="entry name" value="Metalloproteases ('zincins'), catalytic domain"/>
    <property type="match status" value="1"/>
</dbReference>
<sequence length="824" mass="95722">MLHPCSGKENIMGMLWLLFLLLGHCNGFKVVRLNFKVIPSHYEITVTPYIFKGDGGPEWTFDAVVEITMKAKLLDVRSITLHAYKLNITGSTLTCDDDRKRNLIARHPTYQNETQLLTYELLDALEKDVECFLEIEYSGLISNDMLGLYRSTYWEAGKLKRLAVTQFEHSSARRFMPCFDEPEFKANFTLVVRRREYMRSWSNMPLERTDKDPYADFFLDTFHTTPQISPYHLAFMVSEYTNRTGEDSIGMITRPEMQGYTDYGIKVAVNAIKYFSEYFDFPYSKFMPKLDLVALPDFSKGAMENPGLITFREALSLYVPNKASLAQKAKIARVISHELAHNWFGNLVTCMFWSHLWLNEGFATYFEHSPIPGVEETSHLSAQFTINAVHRALLADSTNTTFPLVNKKIETQNHIERMFGPISYAKGASVIRMLAHHIGEENMKSALRMYIKDRQFKTASDVDLLRMLRKVAVREDNIDGVFYSFVVEPGYPVVTVRMNETRDSVTLTQKRYFSHAVSSSCKDHPRACFWVIPITYVSKNQYSFNDTTTRVVMHDIEVTFNVTPVPNTWIIFNVQHIGYYRVNYDFESWNRIIDGLKAPDHDGIHELNRAQIIDDLMNLARSDHIPYCTAFNMLEYLKTETSYIPWKMAMKNFQFIIYRTPAYDTKALRKYVLELIENIYKKLQLMPDPSDNQLISSHRSLILKMACKFGLHDCLVKAREQFNKFKKDDTYDIPVDIRQVVFCVGVREGGKDAFNFLWKRYKLENVETEQITILSALACTNTDATVRDFLDKIFSSDVRENMKLKTFTMLATQNPANYIRLWDY</sequence>
<evidence type="ECO:0000256" key="11">
    <source>
        <dbReference type="ARBA" id="ARBA00023049"/>
    </source>
</evidence>
<reference evidence="22" key="1">
    <citation type="submission" date="2022-08" db="UniProtKB">
        <authorList>
            <consortium name="EnsemblMetazoa"/>
        </authorList>
    </citation>
    <scope>IDENTIFICATION</scope>
    <source>
        <strain evidence="22">Israel</strain>
    </source>
</reference>
<dbReference type="GO" id="GO:0042277">
    <property type="term" value="F:peptide binding"/>
    <property type="evidence" value="ECO:0007669"/>
    <property type="project" value="TreeGrafter"/>
</dbReference>
<keyword evidence="11 18" id="KW-0482">Metalloprotease</keyword>
<dbReference type="Gene3D" id="2.60.40.1910">
    <property type="match status" value="1"/>
</dbReference>
<keyword evidence="7 16" id="KW-0479">Metal-binding</keyword>
<evidence type="ECO:0000313" key="23">
    <source>
        <dbReference type="Proteomes" id="UP000092462"/>
    </source>
</evidence>
<dbReference type="GO" id="GO:0005886">
    <property type="term" value="C:plasma membrane"/>
    <property type="evidence" value="ECO:0007669"/>
    <property type="project" value="UniProtKB-SubCell"/>
</dbReference>
<evidence type="ECO:0000256" key="4">
    <source>
        <dbReference type="ARBA" id="ARBA00022475"/>
    </source>
</evidence>
<comment type="cofactor">
    <cofactor evidence="16 18">
        <name>Zn(2+)</name>
        <dbReference type="ChEBI" id="CHEBI:29105"/>
    </cofactor>
    <text evidence="16 18">Binds 1 zinc ion per subunit.</text>
</comment>
<feature type="domain" description="Aminopeptidase N-like N-terminal" evidence="21">
    <location>
        <begin position="39"/>
        <end position="231"/>
    </location>
</feature>
<dbReference type="GO" id="GO:0008270">
    <property type="term" value="F:zinc ion binding"/>
    <property type="evidence" value="ECO:0007669"/>
    <property type="project" value="UniProtKB-UniRule"/>
</dbReference>
<comment type="similarity">
    <text evidence="2 18">Belongs to the peptidase M1 family.</text>
</comment>
<dbReference type="InterPro" id="IPR027268">
    <property type="entry name" value="Peptidase_M4/M1_CTD_sf"/>
</dbReference>
<dbReference type="GO" id="GO:0070006">
    <property type="term" value="F:metalloaminopeptidase activity"/>
    <property type="evidence" value="ECO:0007669"/>
    <property type="project" value="TreeGrafter"/>
</dbReference>
<feature type="domain" description="Peptidase M1 membrane alanine aminopeptidase" evidence="19">
    <location>
        <begin position="264"/>
        <end position="481"/>
    </location>
</feature>
<evidence type="ECO:0000256" key="5">
    <source>
        <dbReference type="ARBA" id="ARBA00022622"/>
    </source>
</evidence>
<evidence type="ECO:0000256" key="3">
    <source>
        <dbReference type="ARBA" id="ARBA00022438"/>
    </source>
</evidence>
<evidence type="ECO:0000259" key="19">
    <source>
        <dbReference type="Pfam" id="PF01433"/>
    </source>
</evidence>
<keyword evidence="5" id="KW-0336">GPI-anchor</keyword>
<keyword evidence="13" id="KW-0325">Glycoprotein</keyword>
<dbReference type="Proteomes" id="UP000092462">
    <property type="component" value="Unassembled WGS sequence"/>
</dbReference>
<dbReference type="InterPro" id="IPR050344">
    <property type="entry name" value="Peptidase_M1_aminopeptidases"/>
</dbReference>
<comment type="subcellular location">
    <subcellularLocation>
        <location evidence="1">Cell membrane</location>
        <topology evidence="1">Lipid-anchor</topology>
        <topology evidence="1">GPI-anchor</topology>
    </subcellularLocation>
</comment>
<evidence type="ECO:0000256" key="12">
    <source>
        <dbReference type="ARBA" id="ARBA00023136"/>
    </source>
</evidence>
<dbReference type="PRINTS" id="PR00756">
    <property type="entry name" value="ALADIPTASE"/>
</dbReference>
<keyword evidence="4" id="KW-1003">Cell membrane</keyword>
<dbReference type="Gene3D" id="1.10.390.10">
    <property type="entry name" value="Neutral Protease Domain 2"/>
    <property type="match status" value="1"/>
</dbReference>
<dbReference type="SUPFAM" id="SSF63737">
    <property type="entry name" value="Leukotriene A4 hydrolase N-terminal domain"/>
    <property type="match status" value="1"/>
</dbReference>
<keyword evidence="14" id="KW-0449">Lipoprotein</keyword>
<feature type="binding site" evidence="16">
    <location>
        <position position="360"/>
    </location>
    <ligand>
        <name>Zn(2+)</name>
        <dbReference type="ChEBI" id="CHEBI:29105"/>
        <note>catalytic</note>
    </ligand>
</feature>
<keyword evidence="3 18" id="KW-0031">Aminopeptidase</keyword>
<feature type="binding site" evidence="16">
    <location>
        <position position="337"/>
    </location>
    <ligand>
        <name>Zn(2+)</name>
        <dbReference type="ChEBI" id="CHEBI:29105"/>
        <note>catalytic</note>
    </ligand>
</feature>
<keyword evidence="10 16" id="KW-0862">Zinc</keyword>
<evidence type="ECO:0000256" key="15">
    <source>
        <dbReference type="PIRSR" id="PIRSR634016-1"/>
    </source>
</evidence>
<dbReference type="EC" id="3.4.11.-" evidence="18"/>
<evidence type="ECO:0000256" key="14">
    <source>
        <dbReference type="ARBA" id="ARBA00023288"/>
    </source>
</evidence>
<dbReference type="VEuPathDB" id="VectorBase:PPAPM1_009608"/>